<organism evidence="3 4">
    <name type="scientific">Gymnopus androsaceus JB14</name>
    <dbReference type="NCBI Taxonomy" id="1447944"/>
    <lineage>
        <taxon>Eukaryota</taxon>
        <taxon>Fungi</taxon>
        <taxon>Dikarya</taxon>
        <taxon>Basidiomycota</taxon>
        <taxon>Agaricomycotina</taxon>
        <taxon>Agaricomycetes</taxon>
        <taxon>Agaricomycetidae</taxon>
        <taxon>Agaricales</taxon>
        <taxon>Marasmiineae</taxon>
        <taxon>Omphalotaceae</taxon>
        <taxon>Gymnopus</taxon>
    </lineage>
</organism>
<feature type="compositionally biased region" description="Acidic residues" evidence="1">
    <location>
        <begin position="1402"/>
        <end position="1414"/>
    </location>
</feature>
<dbReference type="EMBL" id="ML769389">
    <property type="protein sequence ID" value="KAE9408902.1"/>
    <property type="molecule type" value="Genomic_DNA"/>
</dbReference>
<feature type="compositionally biased region" description="Low complexity" evidence="1">
    <location>
        <begin position="906"/>
        <end position="922"/>
    </location>
</feature>
<feature type="compositionally biased region" description="Acidic residues" evidence="1">
    <location>
        <begin position="1363"/>
        <end position="1378"/>
    </location>
</feature>
<keyword evidence="4" id="KW-1185">Reference proteome</keyword>
<evidence type="ECO:0000259" key="2">
    <source>
        <dbReference type="PROSITE" id="PS50238"/>
    </source>
</evidence>
<feature type="compositionally biased region" description="Basic and acidic residues" evidence="1">
    <location>
        <begin position="9"/>
        <end position="19"/>
    </location>
</feature>
<dbReference type="InterPro" id="IPR037508">
    <property type="entry name" value="Msb1/Mug8"/>
</dbReference>
<evidence type="ECO:0000313" key="3">
    <source>
        <dbReference type="EMBL" id="KAE9408902.1"/>
    </source>
</evidence>
<feature type="compositionally biased region" description="Basic and acidic residues" evidence="1">
    <location>
        <begin position="1209"/>
        <end position="1224"/>
    </location>
</feature>
<dbReference type="InterPro" id="IPR000198">
    <property type="entry name" value="RhoGAP_dom"/>
</dbReference>
<feature type="compositionally biased region" description="Basic residues" evidence="1">
    <location>
        <begin position="514"/>
        <end position="524"/>
    </location>
</feature>
<evidence type="ECO:0000313" key="4">
    <source>
        <dbReference type="Proteomes" id="UP000799118"/>
    </source>
</evidence>
<feature type="region of interest" description="Disordered" evidence="1">
    <location>
        <begin position="496"/>
        <end position="530"/>
    </location>
</feature>
<evidence type="ECO:0000256" key="1">
    <source>
        <dbReference type="SAM" id="MobiDB-lite"/>
    </source>
</evidence>
<accession>A0A6A4I9V6</accession>
<dbReference type="SMART" id="SM00324">
    <property type="entry name" value="RhoGAP"/>
    <property type="match status" value="1"/>
</dbReference>
<dbReference type="OrthoDB" id="3362494at2759"/>
<name>A0A6A4I9V6_9AGAR</name>
<proteinExistence type="predicted"/>
<dbReference type="PANTHER" id="PTHR28093:SF1">
    <property type="entry name" value="MORPHOGENESIS-RELATED PROTEIN MSB1"/>
    <property type="match status" value="1"/>
</dbReference>
<dbReference type="Gene3D" id="1.10.555.10">
    <property type="entry name" value="Rho GTPase activation protein"/>
    <property type="match status" value="1"/>
</dbReference>
<dbReference type="InterPro" id="IPR008936">
    <property type="entry name" value="Rho_GTPase_activation_prot"/>
</dbReference>
<feature type="compositionally biased region" description="Low complexity" evidence="1">
    <location>
        <begin position="650"/>
        <end position="673"/>
    </location>
</feature>
<feature type="compositionally biased region" description="Low complexity" evidence="1">
    <location>
        <begin position="20"/>
        <end position="31"/>
    </location>
</feature>
<feature type="domain" description="Rho-GAP" evidence="2">
    <location>
        <begin position="86"/>
        <end position="283"/>
    </location>
</feature>
<feature type="compositionally biased region" description="Basic and acidic residues" evidence="1">
    <location>
        <begin position="961"/>
        <end position="972"/>
    </location>
</feature>
<feature type="region of interest" description="Disordered" evidence="1">
    <location>
        <begin position="1"/>
        <end position="61"/>
    </location>
</feature>
<sequence length="1414" mass="152380">MAFLSKVFGRKDKKQDEKPSASNSSSEASASPLEGKFEYVIPSPSPVGKGPDYPHLSLNLPERNGREESRALSNVFGNDDSVVGKTRLSPEQALVIVRACSQAIIARGLETLGIFHPHWHSASPATQQRLILLFVQSSATVFESEISSTRSPHDVAAVLRWAFRHLKLDSASFGNNPTWYRDFFEAEKSGSYPPKSFSEILAPQLPPVNWQLLNATVELFSAVAAHAEANGVSGSKLSKLLGLWLLAPERSTSDHHDFLSFYDQWERQGRILEHLFLSYIRNEVANHPMPKRLVELVKHYPYANHSQPSPEHDLLPRPRFSTRRYDALFVHIETEAPPSGAKPSKISLQMVADAIHASNPSASDSIPYSVWRKIQETGSAVSSDELLYSATAKYPGLGRILSDDTLGTLSLLADEDIQAESSIVFISDDRKMNNDRYGTRKANRSTSNHARQLSASSTNTVTAQASQNQLGLDWTSFSTSGFLETSPLTTPLAETLLDSKDTEVTSPSVTPSRKGSRKSAKSPSRRSLDVLPPISIPPFAIIGSQLQKSASTSNVASKTNSRVTKAELIKIDEGFIDFWNDSLLDPITDVETWPDSSVVPELESGERAQAKKVEWMVVEQEYIKPTPQSPPSLPVSPTVQSATSPTTVESTSQSPSKRASSPRPSLSSSVNTSMKRFSFWSSSKKDKGESSPTKKKKGKDVKVGEMGEILTEEPKSASPPKKSVEVPAVVLEEQEDREVAVGTKDKARDESMSAGIALVATGVVATGVAAVIAEAAEKTQEEGVATKEVEKKAIPAAQPVLIQFSFVVEEPTSLSPAAVPENTPVLPSSEEKPEPTPEVEESSGEPAAEESRDVPAVQPTEVAEPPSFVSEDTSTPLSNGALLQQPAPVVEENESRDIPVVEESTEVSQPAAVEEPVEVIEQLSSDEPAEAIAAQQTEESAPVTEREAEEQVVSNIPVPEEVAHPVEPKADTEIIPESVEELPETDIAPTAEPLEPLEEVEREPTSNEDALEPSHEEATAVVDVTDEVAPSAPTVDEGMDTEVPQDVPEAEVADVSEGHFAPPEDVENVVSEHPTETSTIDNQVAVAEEEETAAQNGVEEVTSDEQIIEPSSEPVSIEKPAISDEIVPVPGEIEQSDAVDPTSVEEPSDSHSLESDMQAVEAEKEADERIEDQSNGVTVDEESPVLASAEVESAVEPEIPEEDVDEPAVEERETTEAEAVEHEANGALEMEEAPVVDSEPIDSLVHAEPLREPSPGPENDAFSLPEVPIVDAPIIAPPPESLVHAEPFLESSSDPDNDAPSLPEAIPENNEDNLPPAPESLVLSGETPGPHLALSSSEAVTAALVASPDEPTESSTHSKDKDIVEEETQAAEEEDDVAEAPIENGSRPTLEHDEVESKAESELTEPVESEPTEA</sequence>
<dbReference type="InterPro" id="IPR012965">
    <property type="entry name" value="Msb1/Mug8_dom"/>
</dbReference>
<feature type="compositionally biased region" description="Polar residues" evidence="1">
    <location>
        <begin position="635"/>
        <end position="649"/>
    </location>
</feature>
<dbReference type="PROSITE" id="PS50238">
    <property type="entry name" value="RHOGAP"/>
    <property type="match status" value="1"/>
</dbReference>
<feature type="compositionally biased region" description="Polar residues" evidence="1">
    <location>
        <begin position="444"/>
        <end position="464"/>
    </location>
</feature>
<protein>
    <recommendedName>
        <fullName evidence="2">Rho-GAP domain-containing protein</fullName>
    </recommendedName>
</protein>
<dbReference type="GO" id="GO:0007165">
    <property type="term" value="P:signal transduction"/>
    <property type="evidence" value="ECO:0007669"/>
    <property type="project" value="InterPro"/>
</dbReference>
<feature type="region of interest" description="Disordered" evidence="1">
    <location>
        <begin position="1089"/>
        <end position="1414"/>
    </location>
</feature>
<dbReference type="Pfam" id="PF08101">
    <property type="entry name" value="Msb1-Mug8_dom"/>
    <property type="match status" value="1"/>
</dbReference>
<feature type="compositionally biased region" description="Basic and acidic residues" evidence="1">
    <location>
        <begin position="1389"/>
        <end position="1401"/>
    </location>
</feature>
<dbReference type="Proteomes" id="UP000799118">
    <property type="component" value="Unassembled WGS sequence"/>
</dbReference>
<feature type="region of interest" description="Disordered" evidence="1">
    <location>
        <begin position="436"/>
        <end position="464"/>
    </location>
</feature>
<feature type="compositionally biased region" description="Polar residues" evidence="1">
    <location>
        <begin position="870"/>
        <end position="882"/>
    </location>
</feature>
<dbReference type="PANTHER" id="PTHR28093">
    <property type="entry name" value="MORPHOGENESIS-RELATED PROTEIN MSB1"/>
    <property type="match status" value="1"/>
</dbReference>
<feature type="compositionally biased region" description="Acidic residues" evidence="1">
    <location>
        <begin position="1193"/>
        <end position="1208"/>
    </location>
</feature>
<feature type="region of interest" description="Disordered" evidence="1">
    <location>
        <begin position="624"/>
        <end position="730"/>
    </location>
</feature>
<reference evidence="3" key="1">
    <citation type="journal article" date="2019" name="Environ. Microbiol.">
        <title>Fungal ecological strategies reflected in gene transcription - a case study of two litter decomposers.</title>
        <authorList>
            <person name="Barbi F."/>
            <person name="Kohler A."/>
            <person name="Barry K."/>
            <person name="Baskaran P."/>
            <person name="Daum C."/>
            <person name="Fauchery L."/>
            <person name="Ihrmark K."/>
            <person name="Kuo A."/>
            <person name="LaButti K."/>
            <person name="Lipzen A."/>
            <person name="Morin E."/>
            <person name="Grigoriev I.V."/>
            <person name="Henrissat B."/>
            <person name="Lindahl B."/>
            <person name="Martin F."/>
        </authorList>
    </citation>
    <scope>NUCLEOTIDE SEQUENCE</scope>
    <source>
        <strain evidence="3">JB14</strain>
    </source>
</reference>
<feature type="compositionally biased region" description="Low complexity" evidence="1">
    <location>
        <begin position="1265"/>
        <end position="1274"/>
    </location>
</feature>
<dbReference type="SUPFAM" id="SSF48350">
    <property type="entry name" value="GTPase activation domain, GAP"/>
    <property type="match status" value="1"/>
</dbReference>
<feature type="region of interest" description="Disordered" evidence="1">
    <location>
        <begin position="813"/>
        <end position="1026"/>
    </location>
</feature>
<gene>
    <name evidence="3" type="ORF">BT96DRAFT_913603</name>
</gene>